<sequence>MSNSSNSPNNTPTPSDSFLKKVKKIIGKVFQKITHDRVANFVQVVVFFEPLALLIQNWYSDNLNAQNPNEKLKKEICKNYETLVQERLKLEENENTIIDKTSPIDNKNNSNINQLPFSCEYTLSKGNKNSGNRVIIIPEVNPLFDDFSNINKKMEEKIDLKEVCRDPEIIKQMKAEGKRKRIYNETKGDNIIPGEPKLDEKKKDVYPVFQWVCSYQIQTEGENSSGFNQNKPIVDDIDLDLEPYCKKRAREDGKKRVKPTHHNYNNPYSLYCANPHSERK</sequence>
<gene>
    <name evidence="2" type="ORF">PI95_001910</name>
</gene>
<reference evidence="2 3" key="1">
    <citation type="journal article" date="2015" name="Genome Announc.">
        <title>Draft Genome Sequence of Cyanobacterium Hassallia byssoidea Strain VB512170, Isolated from Monuments in India.</title>
        <authorList>
            <person name="Singh D."/>
            <person name="Chandrababunaidu M.M."/>
            <person name="Panda A."/>
            <person name="Sen D."/>
            <person name="Bhattacharyya S."/>
            <person name="Adhikary S.P."/>
            <person name="Tripathy S."/>
        </authorList>
    </citation>
    <scope>NUCLEOTIDE SEQUENCE [LARGE SCALE GENOMIC DNA]</scope>
    <source>
        <strain evidence="2 3">VB512170</strain>
    </source>
</reference>
<protein>
    <submittedName>
        <fullName evidence="2">Uncharacterized protein</fullName>
    </submittedName>
</protein>
<proteinExistence type="predicted"/>
<feature type="region of interest" description="Disordered" evidence="1">
    <location>
        <begin position="250"/>
        <end position="280"/>
    </location>
</feature>
<dbReference type="Proteomes" id="UP000031549">
    <property type="component" value="Unassembled WGS sequence"/>
</dbReference>
<name>A0A846H452_9CYAN</name>
<evidence type="ECO:0000313" key="2">
    <source>
        <dbReference type="EMBL" id="NEU71370.1"/>
    </source>
</evidence>
<dbReference type="RefSeq" id="WP_039748572.1">
    <property type="nucleotide sequence ID" value="NZ_JTCM02000002.1"/>
</dbReference>
<comment type="caution">
    <text evidence="2">The sequence shown here is derived from an EMBL/GenBank/DDBJ whole genome shotgun (WGS) entry which is preliminary data.</text>
</comment>
<dbReference type="EMBL" id="JTCM02000002">
    <property type="protein sequence ID" value="NEU71370.1"/>
    <property type="molecule type" value="Genomic_DNA"/>
</dbReference>
<evidence type="ECO:0000313" key="3">
    <source>
        <dbReference type="Proteomes" id="UP000031549"/>
    </source>
</evidence>
<organism evidence="2 3">
    <name type="scientific">Hassallia byssoidea VB512170</name>
    <dbReference type="NCBI Taxonomy" id="1304833"/>
    <lineage>
        <taxon>Bacteria</taxon>
        <taxon>Bacillati</taxon>
        <taxon>Cyanobacteriota</taxon>
        <taxon>Cyanophyceae</taxon>
        <taxon>Nostocales</taxon>
        <taxon>Tolypothrichaceae</taxon>
        <taxon>Hassallia</taxon>
    </lineage>
</organism>
<dbReference type="AlphaFoldDB" id="A0A846H452"/>
<accession>A0A846H452</accession>
<evidence type="ECO:0000256" key="1">
    <source>
        <dbReference type="SAM" id="MobiDB-lite"/>
    </source>
</evidence>
<keyword evidence="3" id="KW-1185">Reference proteome</keyword>